<evidence type="ECO:0000313" key="1">
    <source>
        <dbReference type="EMBL" id="KAI5664707.1"/>
    </source>
</evidence>
<sequence length="637" mass="70211">MGPSGSYFVNQGHFIRAHFSSGLSPTLAANSDMAPPRILLCGDVLGRLNQLCKRISSVSKSAGPFDALFCVGQFFPEASEGLQEFNQYIEGSSKFPIPTYFIGDYGVGAPKVLSAASKEAANKGFKMDGLKVCENLYWLKGSGKFTLHGLSIAYLSGKQSASGQSGVYSQDDVDALRALAEEPGIVDIFLTNEWPSQVTIGAASSDIPSGISETTGTDSVISDLVSEIKPRYHVAGTMGLFYAREPYVNANAVHVTRFIGLAPVGNKEKQKFIHAISPTPASTMCPAEICAKPPNTTLSPYTLSERATNIEVAANKSGESASDSQYWRYDVSKRQKHGDGTGNKLCFKYISSGSCPRGEKCHFRHDEEAREQSIRGVCFDFLNKGKCEKGPECNFKHSLQEEGDSGSARRSFSGTPKSYRSKECWFCLSSPNVESHLITSIGEHCYCALAKGPLVEDHVLIIPVEHLPNTLSLTAECETELVKYQKSLKAYFENQEKEAVFFEWVSRRGTHANLQVVPIPSSRASGIQDIFNLAAKRLGFKFKAIEGDNSSESRRILRMQYDKSDSLFYVELPGGAILSHEIEENERFPIQFGREVLAGLLNMADRADWKNCQLSKEEETEMAESFKKRFESYDPIR</sequence>
<name>A0ACC0AUL6_CATRO</name>
<dbReference type="EMBL" id="CM044705">
    <property type="protein sequence ID" value="KAI5664707.1"/>
    <property type="molecule type" value="Genomic_DNA"/>
</dbReference>
<comment type="caution">
    <text evidence="1">The sequence shown here is derived from an EMBL/GenBank/DDBJ whole genome shotgun (WGS) entry which is preliminary data.</text>
</comment>
<dbReference type="Proteomes" id="UP001060085">
    <property type="component" value="Linkage Group LG05"/>
</dbReference>
<protein>
    <submittedName>
        <fullName evidence="1">Uncharacterized protein</fullName>
    </submittedName>
</protein>
<evidence type="ECO:0000313" key="2">
    <source>
        <dbReference type="Proteomes" id="UP001060085"/>
    </source>
</evidence>
<keyword evidence="2" id="KW-1185">Reference proteome</keyword>
<organism evidence="1 2">
    <name type="scientific">Catharanthus roseus</name>
    <name type="common">Madagascar periwinkle</name>
    <name type="synonym">Vinca rosea</name>
    <dbReference type="NCBI Taxonomy" id="4058"/>
    <lineage>
        <taxon>Eukaryota</taxon>
        <taxon>Viridiplantae</taxon>
        <taxon>Streptophyta</taxon>
        <taxon>Embryophyta</taxon>
        <taxon>Tracheophyta</taxon>
        <taxon>Spermatophyta</taxon>
        <taxon>Magnoliopsida</taxon>
        <taxon>eudicotyledons</taxon>
        <taxon>Gunneridae</taxon>
        <taxon>Pentapetalae</taxon>
        <taxon>asterids</taxon>
        <taxon>lamiids</taxon>
        <taxon>Gentianales</taxon>
        <taxon>Apocynaceae</taxon>
        <taxon>Rauvolfioideae</taxon>
        <taxon>Vinceae</taxon>
        <taxon>Catharanthinae</taxon>
        <taxon>Catharanthus</taxon>
    </lineage>
</organism>
<proteinExistence type="predicted"/>
<reference evidence="2" key="1">
    <citation type="journal article" date="2023" name="Nat. Plants">
        <title>Single-cell RNA sequencing provides a high-resolution roadmap for understanding the multicellular compartmentation of specialized metabolism.</title>
        <authorList>
            <person name="Sun S."/>
            <person name="Shen X."/>
            <person name="Li Y."/>
            <person name="Li Y."/>
            <person name="Wang S."/>
            <person name="Li R."/>
            <person name="Zhang H."/>
            <person name="Shen G."/>
            <person name="Guo B."/>
            <person name="Wei J."/>
            <person name="Xu J."/>
            <person name="St-Pierre B."/>
            <person name="Chen S."/>
            <person name="Sun C."/>
        </authorList>
    </citation>
    <scope>NUCLEOTIDE SEQUENCE [LARGE SCALE GENOMIC DNA]</scope>
</reference>
<gene>
    <name evidence="1" type="ORF">M9H77_24030</name>
</gene>
<accession>A0ACC0AUL6</accession>